<sequence>MFNRSLLTDLVRAIRRTLPRFLSITAIISIGVGFYAGINATSPDMRLTSDKYFDEMNLMDLRLLSPMGFRESDLEMIRGTEGVKDVRESHTKDIFAISGEDKSTVRLYAYDIGSEAVESSMNRVILTEGRYPAASNEVLIEDSPNVPSSFSLGSQVTMEAPSGEELEDSLIEDTYTIVGKMRSPMYIDQSRGQTTIGDGNIRFYMLVPKDAFTFERITEVYVTGTGLKEISTYSEEYDEKVSALKSDFTALGKERIAQELDELRTKIADGWAELNDEKKKAYVELDDALVKLNDARDQLEAGETELKANDAKYRKQIADGRAQIAAGRRQISAGWAEYDKNLAKITAAEEELRIPLLLLAESKRLIDEMDLGLQPAEDAYDRMLEYIQTGEGEVPVVPEIPTEGLADSEDLSVLRELIAQYQGEYGDEYDDLAMEYNLPPLDELDDPEGIREDIEEINVLIRKFNETGSLSEDELARLSAFIEENRTRYDDMVRLAADMTGQIEAAGREIEEGKKQLAAARSTLEKNDKSLDQAEKALDASEKTLNAELDAGRAKLDQGWADYREGLAAYEEGIAKADSEFIDAENELRDAEDKLKDIKGEWYVFTRDDNPGYTNFEDDSLRIGNVAKVFPLFFFLVASLVCLTTMTRMVEEERTQIGTLKALGYAKNTISAKYTTYALAASTLGSLIGFAIGFTLFPTIIIEAYKILYLLPSPVTPFHWDYALISYFIATVVTLVAAYSATAKSLKESPSQLMLPKAPPPGKKVLLERIPFIWDRMSFMKKVTIRNLFRYKKRFLMTVIGISGCTALLLTGFGLRDSILSMMGTHFKELQVYDAMVVLDADAGPASDEVIGMLRTDPSVTDEMFAVTESLTASSDVIGKSHEVTLIAPDDTESLSSYVVLRDRGTRSPIELTDDGAVISEKLSMLLGVGPGDRITLENPDKEKYIIKVSGITENYMLHYIYISKGYYSQVFSKEPLHNSILFNLEESTKEKEAALSEKLLENKNVLATVFLSGSILDFTKSLGSFNLVVLVLIIASGALAFVVLFNLTNINITERMREIATIKVLGFRDKEVSTYVFRENIILSFIGSLLGLVLGYLLHIYIIATVELDYIMFGREILWPSYIYAVVLTMGFSFIVNFVMYFRLKKINMVESLKSVD</sequence>
<dbReference type="Pfam" id="PF02687">
    <property type="entry name" value="FtsX"/>
    <property type="match status" value="2"/>
</dbReference>
<feature type="coiled-coil region" evidence="6">
    <location>
        <begin position="503"/>
        <end position="601"/>
    </location>
</feature>
<dbReference type="RefSeq" id="WP_023387831.1">
    <property type="nucleotide sequence ID" value="NZ_AXUN02000090.1"/>
</dbReference>
<feature type="transmembrane region" description="Helical" evidence="7">
    <location>
        <begin position="795"/>
        <end position="815"/>
    </location>
</feature>
<dbReference type="EMBL" id="AXUN02000090">
    <property type="protein sequence ID" value="ETA81539.1"/>
    <property type="molecule type" value="Genomic_DNA"/>
</dbReference>
<evidence type="ECO:0000256" key="3">
    <source>
        <dbReference type="ARBA" id="ARBA00022692"/>
    </source>
</evidence>
<comment type="caution">
    <text evidence="9">The sequence shown here is derived from an EMBL/GenBank/DDBJ whole genome shotgun (WGS) entry which is preliminary data.</text>
</comment>
<feature type="transmembrane region" description="Helical" evidence="7">
    <location>
        <begin position="1123"/>
        <end position="1145"/>
    </location>
</feature>
<name>V7I8F9_9CLOT</name>
<dbReference type="GO" id="GO:0005886">
    <property type="term" value="C:plasma membrane"/>
    <property type="evidence" value="ECO:0007669"/>
    <property type="project" value="UniProtKB-SubCell"/>
</dbReference>
<gene>
    <name evidence="9" type="ORF">T472_0205580</name>
</gene>
<keyword evidence="4 7" id="KW-1133">Transmembrane helix</keyword>
<feature type="transmembrane region" description="Helical" evidence="7">
    <location>
        <begin position="1026"/>
        <end position="1048"/>
    </location>
</feature>
<proteinExistence type="predicted"/>
<reference evidence="9 10" key="1">
    <citation type="journal article" date="2014" name="Genome Announc.">
        <title>Genome Sequence of Youngiibacter fragilis, the Type Strain of the Genus Youngiibacter.</title>
        <authorList>
            <person name="Wawrik C.B."/>
            <person name="Callaghan A.V."/>
            <person name="Stamps B.W."/>
            <person name="Wawrik B."/>
        </authorList>
    </citation>
    <scope>NUCLEOTIDE SEQUENCE [LARGE SCALE GENOMIC DNA]</scope>
    <source>
        <strain evidence="9 10">232.1</strain>
    </source>
</reference>
<accession>V7I8F9</accession>
<keyword evidence="10" id="KW-1185">Reference proteome</keyword>
<dbReference type="InterPro" id="IPR003838">
    <property type="entry name" value="ABC3_permease_C"/>
</dbReference>
<evidence type="ECO:0000256" key="2">
    <source>
        <dbReference type="ARBA" id="ARBA00022475"/>
    </source>
</evidence>
<dbReference type="PATRIC" id="fig|994573.3.peg.1041"/>
<protein>
    <recommendedName>
        <fullName evidence="8">ABC3 transporter permease C-terminal domain-containing protein</fullName>
    </recommendedName>
</protein>
<dbReference type="eggNOG" id="COG1511">
    <property type="taxonomic scope" value="Bacteria"/>
</dbReference>
<evidence type="ECO:0000313" key="10">
    <source>
        <dbReference type="Proteomes" id="UP000017747"/>
    </source>
</evidence>
<dbReference type="eggNOG" id="COG0577">
    <property type="taxonomic scope" value="Bacteria"/>
</dbReference>
<keyword evidence="2" id="KW-1003">Cell membrane</keyword>
<organism evidence="9 10">
    <name type="scientific">Youngiibacter fragilis 232.1</name>
    <dbReference type="NCBI Taxonomy" id="994573"/>
    <lineage>
        <taxon>Bacteria</taxon>
        <taxon>Bacillati</taxon>
        <taxon>Bacillota</taxon>
        <taxon>Clostridia</taxon>
        <taxon>Eubacteriales</taxon>
        <taxon>Clostridiaceae</taxon>
        <taxon>Youngiibacter</taxon>
    </lineage>
</organism>
<feature type="domain" description="ABC3 transporter permease C-terminal" evidence="8">
    <location>
        <begin position="629"/>
        <end position="744"/>
    </location>
</feature>
<dbReference type="PANTHER" id="PTHR30287">
    <property type="entry name" value="MEMBRANE COMPONENT OF PREDICTED ABC SUPERFAMILY METABOLITE UPTAKE TRANSPORTER"/>
    <property type="match status" value="1"/>
</dbReference>
<dbReference type="Gene3D" id="1.20.120.330">
    <property type="entry name" value="Nucleotidyltransferases domain 2"/>
    <property type="match status" value="1"/>
</dbReference>
<dbReference type="InterPro" id="IPR038766">
    <property type="entry name" value="Membrane_comp_ABC_pdt"/>
</dbReference>
<evidence type="ECO:0000256" key="1">
    <source>
        <dbReference type="ARBA" id="ARBA00004651"/>
    </source>
</evidence>
<feature type="transmembrane region" description="Helical" evidence="7">
    <location>
        <begin position="677"/>
        <end position="702"/>
    </location>
</feature>
<feature type="domain" description="ABC3 transporter permease C-terminal" evidence="8">
    <location>
        <begin position="1032"/>
        <end position="1149"/>
    </location>
</feature>
<evidence type="ECO:0000313" key="9">
    <source>
        <dbReference type="EMBL" id="ETA81539.1"/>
    </source>
</evidence>
<evidence type="ECO:0000256" key="4">
    <source>
        <dbReference type="ARBA" id="ARBA00022989"/>
    </source>
</evidence>
<evidence type="ECO:0000259" key="8">
    <source>
        <dbReference type="Pfam" id="PF02687"/>
    </source>
</evidence>
<dbReference type="AlphaFoldDB" id="V7I8F9"/>
<dbReference type="OrthoDB" id="5137249at2"/>
<evidence type="ECO:0000256" key="7">
    <source>
        <dbReference type="SAM" id="Phobius"/>
    </source>
</evidence>
<feature type="transmembrane region" description="Helical" evidence="7">
    <location>
        <begin position="629"/>
        <end position="646"/>
    </location>
</feature>
<comment type="subcellular location">
    <subcellularLocation>
        <location evidence="1">Cell membrane</location>
        <topology evidence="1">Multi-pass membrane protein</topology>
    </subcellularLocation>
</comment>
<keyword evidence="5 7" id="KW-0472">Membrane</keyword>
<keyword evidence="3 7" id="KW-0812">Transmembrane</keyword>
<feature type="transmembrane region" description="Helical" evidence="7">
    <location>
        <begin position="722"/>
        <end position="741"/>
    </location>
</feature>
<evidence type="ECO:0000256" key="5">
    <source>
        <dbReference type="ARBA" id="ARBA00023136"/>
    </source>
</evidence>
<evidence type="ECO:0000256" key="6">
    <source>
        <dbReference type="SAM" id="Coils"/>
    </source>
</evidence>
<keyword evidence="6" id="KW-0175">Coiled coil</keyword>
<dbReference type="PANTHER" id="PTHR30287:SF1">
    <property type="entry name" value="INNER MEMBRANE PROTEIN"/>
    <property type="match status" value="1"/>
</dbReference>
<dbReference type="STRING" id="994573.T472_0205580"/>
<dbReference type="Proteomes" id="UP000017747">
    <property type="component" value="Unassembled WGS sequence"/>
</dbReference>
<feature type="transmembrane region" description="Helical" evidence="7">
    <location>
        <begin position="21"/>
        <end position="38"/>
    </location>
</feature>
<feature type="coiled-coil region" evidence="6">
    <location>
        <begin position="278"/>
        <end position="312"/>
    </location>
</feature>
<feature type="transmembrane region" description="Helical" evidence="7">
    <location>
        <begin position="1082"/>
        <end position="1103"/>
    </location>
</feature>